<keyword evidence="2" id="KW-1185">Reference proteome</keyword>
<reference evidence="1 2" key="1">
    <citation type="submission" date="2020-02" db="EMBL/GenBank/DDBJ databases">
        <title>Relaxed selection underlies rapid genomic changes in the transitions from sociality to social parasitism in ants.</title>
        <authorList>
            <person name="Bi X."/>
        </authorList>
    </citation>
    <scope>NUCLEOTIDE SEQUENCE [LARGE SCALE GENOMIC DNA]</scope>
    <source>
        <strain evidence="1">BGI-DK2014b</strain>
        <tissue evidence="1">Whole body</tissue>
    </source>
</reference>
<dbReference type="InterPro" id="IPR043502">
    <property type="entry name" value="DNA/RNA_pol_sf"/>
</dbReference>
<name>A0A836EZN8_9HYME</name>
<dbReference type="GO" id="GO:0071897">
    <property type="term" value="P:DNA biosynthetic process"/>
    <property type="evidence" value="ECO:0007669"/>
    <property type="project" value="UniProtKB-ARBA"/>
</dbReference>
<accession>A0A836EZN8</accession>
<evidence type="ECO:0000313" key="2">
    <source>
        <dbReference type="Proteomes" id="UP000670152"/>
    </source>
</evidence>
<dbReference type="Gene3D" id="3.30.70.270">
    <property type="match status" value="1"/>
</dbReference>
<sequence length="466" mass="54215">MQQVYGSQCLGRTAVFEWHKRFLEGRETLEDDKKSGRPILVRTPEMIEKVRDFVANDRNASLQTKRKIKTRINEHKTKTKNQSIKESLEKIYSVPNGFASLGRIWIRHLYIQLEIDTEIKAEIRNVRQIYSSNDIIKQYPIIFTEKIGFVNNFKVTLKLNQVDKELDSLEAVGIISKTTFSDWGSPLAVIFKSDESVCVDYKTKMNSEKTEAYFDDIIVHGATREECMQNLCACLQRFQELNLHKNKSLTFPLRKLLCKQQRWKWSSQCESAFAKLKRKIANDCVLTSFNLNFPIVLGKHFTLITDNHPLTRIFHVQFKKRKPNQNVDCLSRAPLTHVLDRGTSDVHQIYAQTVFEISTESLTNVQTLKQHLKYMAENKSPMEKKIQTILFQYRATPLTKSSNTYSVGCTPTNKGTLQLRIEERVQVRYVVNNKAIWKYGTITNKVGLLHYYIILDEGPRIKRHID</sequence>
<comment type="caution">
    <text evidence="1">The sequence shown here is derived from an EMBL/GenBank/DDBJ whole genome shotgun (WGS) entry which is preliminary data.</text>
</comment>
<feature type="non-terminal residue" evidence="1">
    <location>
        <position position="466"/>
    </location>
</feature>
<dbReference type="OrthoDB" id="7533300at2759"/>
<proteinExistence type="predicted"/>
<dbReference type="AlphaFoldDB" id="A0A836EZN8"/>
<dbReference type="PANTHER" id="PTHR37984:SF5">
    <property type="entry name" value="PROTEIN NYNRIN-LIKE"/>
    <property type="match status" value="1"/>
</dbReference>
<organism evidence="1 2">
    <name type="scientific">Acromyrmex heyeri</name>
    <dbReference type="NCBI Taxonomy" id="230685"/>
    <lineage>
        <taxon>Eukaryota</taxon>
        <taxon>Metazoa</taxon>
        <taxon>Ecdysozoa</taxon>
        <taxon>Arthropoda</taxon>
        <taxon>Hexapoda</taxon>
        <taxon>Insecta</taxon>
        <taxon>Pterygota</taxon>
        <taxon>Neoptera</taxon>
        <taxon>Endopterygota</taxon>
        <taxon>Hymenoptera</taxon>
        <taxon>Apocrita</taxon>
        <taxon>Aculeata</taxon>
        <taxon>Formicoidea</taxon>
        <taxon>Formicidae</taxon>
        <taxon>Myrmicinae</taxon>
        <taxon>Acromyrmex</taxon>
    </lineage>
</organism>
<dbReference type="InterPro" id="IPR043128">
    <property type="entry name" value="Rev_trsase/Diguanyl_cyclase"/>
</dbReference>
<protein>
    <submittedName>
        <fullName evidence="1">GVQW3 protein</fullName>
    </submittedName>
</protein>
<gene>
    <name evidence="1" type="primary">Gvqw3_30</name>
    <name evidence="1" type="ORF">G6Z77_0005392</name>
</gene>
<evidence type="ECO:0000313" key="1">
    <source>
        <dbReference type="EMBL" id="KAG5333132.1"/>
    </source>
</evidence>
<dbReference type="InterPro" id="IPR050951">
    <property type="entry name" value="Retrovirus_Pol_polyprotein"/>
</dbReference>
<dbReference type="SUPFAM" id="SSF56672">
    <property type="entry name" value="DNA/RNA polymerases"/>
    <property type="match status" value="1"/>
</dbReference>
<dbReference type="PANTHER" id="PTHR37984">
    <property type="entry name" value="PROTEIN CBG26694"/>
    <property type="match status" value="1"/>
</dbReference>
<dbReference type="Proteomes" id="UP000670152">
    <property type="component" value="Unassembled WGS sequence"/>
</dbReference>
<dbReference type="EMBL" id="JAANIB010005139">
    <property type="protein sequence ID" value="KAG5333132.1"/>
    <property type="molecule type" value="Genomic_DNA"/>
</dbReference>
<feature type="non-terminal residue" evidence="1">
    <location>
        <position position="1"/>
    </location>
</feature>